<comment type="caution">
    <text evidence="4">The sequence shown here is derived from an EMBL/GenBank/DDBJ whole genome shotgun (WGS) entry which is preliminary data.</text>
</comment>
<dbReference type="PROSITE" id="PS00194">
    <property type="entry name" value="THIOREDOXIN_1"/>
    <property type="match status" value="1"/>
</dbReference>
<evidence type="ECO:0000313" key="4">
    <source>
        <dbReference type="EMBL" id="MBE9396310.1"/>
    </source>
</evidence>
<feature type="signal peptide" evidence="2">
    <location>
        <begin position="1"/>
        <end position="24"/>
    </location>
</feature>
<dbReference type="InterPro" id="IPR000866">
    <property type="entry name" value="AhpC/TSA"/>
</dbReference>
<dbReference type="Gene3D" id="3.40.30.10">
    <property type="entry name" value="Glutaredoxin"/>
    <property type="match status" value="1"/>
</dbReference>
<feature type="domain" description="Thioredoxin" evidence="3">
    <location>
        <begin position="18"/>
        <end position="165"/>
    </location>
</feature>
<proteinExistence type="predicted"/>
<evidence type="ECO:0000259" key="3">
    <source>
        <dbReference type="PROSITE" id="PS51352"/>
    </source>
</evidence>
<protein>
    <submittedName>
        <fullName evidence="4">TlpA family protein disulfide reductase</fullName>
    </submittedName>
</protein>
<dbReference type="SUPFAM" id="SSF52833">
    <property type="entry name" value="Thioredoxin-like"/>
    <property type="match status" value="1"/>
</dbReference>
<dbReference type="PANTHER" id="PTHR42852">
    <property type="entry name" value="THIOL:DISULFIDE INTERCHANGE PROTEIN DSBE"/>
    <property type="match status" value="1"/>
</dbReference>
<sequence length="166" mass="18827">MKNKLLTLWLAFAVIFTASNGVSASNSVLYKLSFPNVEKQEVSLSEYKGKVVLLNFWATWCPPCVKEMPSMERLHQKFAGQDFEIVAISAGETQAAVESFMMELDTELTFPILLDEKGRTFNELGIRGLPMSFLFDRNGKLVRTISGSREWDEQREVKLIESVLKP</sequence>
<dbReference type="InterPro" id="IPR017937">
    <property type="entry name" value="Thioredoxin_CS"/>
</dbReference>
<accession>A0A8J7F737</accession>
<dbReference type="RefSeq" id="WP_193951854.1">
    <property type="nucleotide sequence ID" value="NZ_JADEYS010000002.1"/>
</dbReference>
<gene>
    <name evidence="4" type="ORF">IOQ59_03420</name>
</gene>
<dbReference type="Proteomes" id="UP000640333">
    <property type="component" value="Unassembled WGS sequence"/>
</dbReference>
<evidence type="ECO:0000256" key="1">
    <source>
        <dbReference type="ARBA" id="ARBA00023284"/>
    </source>
</evidence>
<evidence type="ECO:0000256" key="2">
    <source>
        <dbReference type="SAM" id="SignalP"/>
    </source>
</evidence>
<dbReference type="InterPro" id="IPR036249">
    <property type="entry name" value="Thioredoxin-like_sf"/>
</dbReference>
<dbReference type="InterPro" id="IPR013766">
    <property type="entry name" value="Thioredoxin_domain"/>
</dbReference>
<dbReference type="InterPro" id="IPR050553">
    <property type="entry name" value="Thioredoxin_ResA/DsbE_sf"/>
</dbReference>
<organism evidence="4 5">
    <name type="scientific">Pontibacterium sinense</name>
    <dbReference type="NCBI Taxonomy" id="2781979"/>
    <lineage>
        <taxon>Bacteria</taxon>
        <taxon>Pseudomonadati</taxon>
        <taxon>Pseudomonadota</taxon>
        <taxon>Gammaproteobacteria</taxon>
        <taxon>Oceanospirillales</taxon>
        <taxon>Oceanospirillaceae</taxon>
        <taxon>Pontibacterium</taxon>
    </lineage>
</organism>
<feature type="chain" id="PRO_5035145468" evidence="2">
    <location>
        <begin position="25"/>
        <end position="166"/>
    </location>
</feature>
<dbReference type="Pfam" id="PF00578">
    <property type="entry name" value="AhpC-TSA"/>
    <property type="match status" value="1"/>
</dbReference>
<dbReference type="PROSITE" id="PS51352">
    <property type="entry name" value="THIOREDOXIN_2"/>
    <property type="match status" value="1"/>
</dbReference>
<keyword evidence="5" id="KW-1185">Reference proteome</keyword>
<dbReference type="CDD" id="cd02966">
    <property type="entry name" value="TlpA_like_family"/>
    <property type="match status" value="1"/>
</dbReference>
<dbReference type="GO" id="GO:0016209">
    <property type="term" value="F:antioxidant activity"/>
    <property type="evidence" value="ECO:0007669"/>
    <property type="project" value="InterPro"/>
</dbReference>
<name>A0A8J7F737_9GAMM</name>
<dbReference type="GO" id="GO:0015036">
    <property type="term" value="F:disulfide oxidoreductase activity"/>
    <property type="evidence" value="ECO:0007669"/>
    <property type="project" value="UniProtKB-ARBA"/>
</dbReference>
<reference evidence="4" key="1">
    <citation type="submission" date="2020-10" db="EMBL/GenBank/DDBJ databases">
        <title>Bacterium isolated from coastal waters sediment.</title>
        <authorList>
            <person name="Chen R.-J."/>
            <person name="Lu D.-C."/>
            <person name="Zhu K.-L."/>
            <person name="Du Z.-J."/>
        </authorList>
    </citation>
    <scope>NUCLEOTIDE SEQUENCE</scope>
    <source>
        <strain evidence="4">N1Y112</strain>
    </source>
</reference>
<dbReference type="PANTHER" id="PTHR42852:SF17">
    <property type="entry name" value="THIOREDOXIN-LIKE PROTEIN HI_1115"/>
    <property type="match status" value="1"/>
</dbReference>
<keyword evidence="1" id="KW-0676">Redox-active center</keyword>
<dbReference type="AlphaFoldDB" id="A0A8J7F737"/>
<evidence type="ECO:0000313" key="5">
    <source>
        <dbReference type="Proteomes" id="UP000640333"/>
    </source>
</evidence>
<dbReference type="EMBL" id="JADEYS010000002">
    <property type="protein sequence ID" value="MBE9396310.1"/>
    <property type="molecule type" value="Genomic_DNA"/>
</dbReference>
<keyword evidence="2" id="KW-0732">Signal</keyword>